<protein>
    <submittedName>
        <fullName evidence="5">AAA family ATPase</fullName>
    </submittedName>
</protein>
<keyword evidence="1" id="KW-0547">Nucleotide-binding</keyword>
<proteinExistence type="predicted"/>
<dbReference type="GO" id="GO:0051782">
    <property type="term" value="P:negative regulation of cell division"/>
    <property type="evidence" value="ECO:0007669"/>
    <property type="project" value="TreeGrafter"/>
</dbReference>
<dbReference type="EMBL" id="VWRN01000003">
    <property type="protein sequence ID" value="KAA6133403.1"/>
    <property type="molecule type" value="Genomic_DNA"/>
</dbReference>
<name>A0A5M8BDE5_9BURK</name>
<dbReference type="GO" id="GO:0005524">
    <property type="term" value="F:ATP binding"/>
    <property type="evidence" value="ECO:0007669"/>
    <property type="project" value="UniProtKB-KW"/>
</dbReference>
<gene>
    <name evidence="5" type="ORF">F1599_00900</name>
</gene>
<dbReference type="RefSeq" id="WP_150081753.1">
    <property type="nucleotide sequence ID" value="NZ_VWRN01000003.1"/>
</dbReference>
<evidence type="ECO:0000256" key="3">
    <source>
        <dbReference type="PROSITE-ProRule" id="PRU00169"/>
    </source>
</evidence>
<comment type="caution">
    <text evidence="3">Lacks conserved residue(s) required for the propagation of feature annotation.</text>
</comment>
<dbReference type="GO" id="GO:0009898">
    <property type="term" value="C:cytoplasmic side of plasma membrane"/>
    <property type="evidence" value="ECO:0007669"/>
    <property type="project" value="TreeGrafter"/>
</dbReference>
<dbReference type="InterPro" id="IPR027417">
    <property type="entry name" value="P-loop_NTPase"/>
</dbReference>
<evidence type="ECO:0000256" key="2">
    <source>
        <dbReference type="ARBA" id="ARBA00022840"/>
    </source>
</evidence>
<dbReference type="PANTHER" id="PTHR43384">
    <property type="entry name" value="SEPTUM SITE-DETERMINING PROTEIN MIND HOMOLOG, CHLOROPLASTIC-RELATED"/>
    <property type="match status" value="1"/>
</dbReference>
<evidence type="ECO:0000256" key="1">
    <source>
        <dbReference type="ARBA" id="ARBA00022741"/>
    </source>
</evidence>
<dbReference type="SUPFAM" id="SSF52540">
    <property type="entry name" value="P-loop containing nucleoside triphosphate hydrolases"/>
    <property type="match status" value="1"/>
</dbReference>
<dbReference type="SUPFAM" id="SSF52172">
    <property type="entry name" value="CheY-like"/>
    <property type="match status" value="1"/>
</dbReference>
<dbReference type="PROSITE" id="PS50110">
    <property type="entry name" value="RESPONSE_REGULATORY"/>
    <property type="match status" value="1"/>
</dbReference>
<keyword evidence="6" id="KW-1185">Reference proteome</keyword>
<comment type="caution">
    <text evidence="5">The sequence shown here is derived from an EMBL/GenBank/DDBJ whole genome shotgun (WGS) entry which is preliminary data.</text>
</comment>
<evidence type="ECO:0000259" key="4">
    <source>
        <dbReference type="PROSITE" id="PS50110"/>
    </source>
</evidence>
<dbReference type="InterPro" id="IPR002586">
    <property type="entry name" value="CobQ/CobB/MinD/ParA_Nub-bd_dom"/>
</dbReference>
<dbReference type="Gene3D" id="3.40.50.300">
    <property type="entry name" value="P-loop containing nucleotide triphosphate hydrolases"/>
    <property type="match status" value="1"/>
</dbReference>
<evidence type="ECO:0000313" key="6">
    <source>
        <dbReference type="Proteomes" id="UP000324324"/>
    </source>
</evidence>
<evidence type="ECO:0000313" key="5">
    <source>
        <dbReference type="EMBL" id="KAA6133403.1"/>
    </source>
</evidence>
<dbReference type="Pfam" id="PF01656">
    <property type="entry name" value="CbiA"/>
    <property type="match status" value="1"/>
</dbReference>
<dbReference type="InterPro" id="IPR050625">
    <property type="entry name" value="ParA/MinD_ATPase"/>
</dbReference>
<sequence length="394" mass="42670">MLTILIASEQTERLAEIARLCAQCGSFQTLALSEAPARIASHASQLALADMLVIAHDRIGPAQMQGIETMRQQHPELPCILVTDAVEPELLIQALRTGIRDVLAWPLEQNQLGDALRRLQAASTQRRRRSARLVSLLSCKGGAGVSFLTGNLGHALAAQGKRVLALDLNRQFGDLVHTICDRTPPATLPDVCAQIDRMDAAFLEACLTPVAEGFDVLAGAVDPIKAASVRKEQVEWILSLALPHYDFVLVDAGQAIDPVSIGVLDRSDRIGVVLQPTIAHARTGRRLLDILRALHYPDDKVRLLLNRDDRRNELDRAALEQICGTPVWQALPEDAAAVNAAISHGEPVLGMHRRSAIARALQSLATQLAAAEPEPRAGGEPLSLRRLLLRVKAA</sequence>
<dbReference type="Proteomes" id="UP000324324">
    <property type="component" value="Unassembled WGS sequence"/>
</dbReference>
<dbReference type="InterPro" id="IPR001789">
    <property type="entry name" value="Sig_transdc_resp-reg_receiver"/>
</dbReference>
<keyword evidence="2" id="KW-0067">ATP-binding</keyword>
<dbReference type="AlphaFoldDB" id="A0A5M8BDE5"/>
<feature type="domain" description="Response regulatory" evidence="4">
    <location>
        <begin position="3"/>
        <end position="120"/>
    </location>
</feature>
<dbReference type="Gene3D" id="3.40.50.2300">
    <property type="match status" value="1"/>
</dbReference>
<dbReference type="GO" id="GO:0000160">
    <property type="term" value="P:phosphorelay signal transduction system"/>
    <property type="evidence" value="ECO:0007669"/>
    <property type="project" value="InterPro"/>
</dbReference>
<dbReference type="PANTHER" id="PTHR43384:SF6">
    <property type="entry name" value="SEPTUM SITE-DETERMINING PROTEIN MIND HOMOLOG, CHLOROPLASTIC"/>
    <property type="match status" value="1"/>
</dbReference>
<organism evidence="5 6">
    <name type="scientific">Cupriavidus cauae</name>
    <dbReference type="NCBI Taxonomy" id="2608999"/>
    <lineage>
        <taxon>Bacteria</taxon>
        <taxon>Pseudomonadati</taxon>
        <taxon>Pseudomonadota</taxon>
        <taxon>Betaproteobacteria</taxon>
        <taxon>Burkholderiales</taxon>
        <taxon>Burkholderiaceae</taxon>
        <taxon>Cupriavidus</taxon>
    </lineage>
</organism>
<dbReference type="GO" id="GO:0016887">
    <property type="term" value="F:ATP hydrolysis activity"/>
    <property type="evidence" value="ECO:0007669"/>
    <property type="project" value="TreeGrafter"/>
</dbReference>
<dbReference type="InterPro" id="IPR011006">
    <property type="entry name" value="CheY-like_superfamily"/>
</dbReference>
<reference evidence="5 6" key="1">
    <citation type="submission" date="2019-09" db="EMBL/GenBank/DDBJ databases">
        <title>Isolation of a novel species in the genus Cupriavidus from patients with sepsis using whole genome sequencing.</title>
        <authorList>
            <person name="Kweon O.J."/>
            <person name="Lee M.-K."/>
        </authorList>
    </citation>
    <scope>NUCLEOTIDE SEQUENCE [LARGE SCALE GENOMIC DNA]</scope>
    <source>
        <strain evidence="5 6">MKL-01</strain>
    </source>
</reference>
<dbReference type="GO" id="GO:0005829">
    <property type="term" value="C:cytosol"/>
    <property type="evidence" value="ECO:0007669"/>
    <property type="project" value="TreeGrafter"/>
</dbReference>
<accession>A0A5M8BDE5</accession>